<dbReference type="AlphaFoldDB" id="A0A9P9XUI5"/>
<evidence type="ECO:0000313" key="3">
    <source>
        <dbReference type="Proteomes" id="UP001055219"/>
    </source>
</evidence>
<comment type="caution">
    <text evidence="2">The sequence shown here is derived from an EMBL/GenBank/DDBJ whole genome shotgun (WGS) entry which is preliminary data.</text>
</comment>
<reference evidence="2" key="2">
    <citation type="submission" date="2022-07" db="EMBL/GenBank/DDBJ databases">
        <authorList>
            <person name="Goncalves M.F.M."/>
            <person name="Hilario S."/>
            <person name="Van De Peer Y."/>
            <person name="Esteves A.C."/>
            <person name="Alves A."/>
        </authorList>
    </citation>
    <scope>NUCLEOTIDE SEQUENCE</scope>
    <source>
        <strain evidence="2">MUM 19.33</strain>
    </source>
</reference>
<dbReference type="Proteomes" id="UP001055219">
    <property type="component" value="Unassembled WGS sequence"/>
</dbReference>
<evidence type="ECO:0000256" key="1">
    <source>
        <dbReference type="SAM" id="Phobius"/>
    </source>
</evidence>
<accession>A0A9P9XUI5</accession>
<gene>
    <name evidence="2" type="ORF">J7T54_002881</name>
</gene>
<proteinExistence type="predicted"/>
<protein>
    <submittedName>
        <fullName evidence="2">Uncharacterized protein</fullName>
    </submittedName>
</protein>
<reference evidence="2" key="1">
    <citation type="journal article" date="2021" name="J Fungi (Basel)">
        <title>Genomic and Metabolomic Analyses of the Marine Fungus Emericellopsis cladophorae: Insights into Saltwater Adaptability Mechanisms and Its Biosynthetic Potential.</title>
        <authorList>
            <person name="Goncalves M.F.M."/>
            <person name="Hilario S."/>
            <person name="Van de Peer Y."/>
            <person name="Esteves A.C."/>
            <person name="Alves A."/>
        </authorList>
    </citation>
    <scope>NUCLEOTIDE SEQUENCE</scope>
    <source>
        <strain evidence="2">MUM 19.33</strain>
    </source>
</reference>
<keyword evidence="1" id="KW-1133">Transmembrane helix</keyword>
<keyword evidence="1" id="KW-0472">Membrane</keyword>
<feature type="transmembrane region" description="Helical" evidence="1">
    <location>
        <begin position="32"/>
        <end position="55"/>
    </location>
</feature>
<evidence type="ECO:0000313" key="2">
    <source>
        <dbReference type="EMBL" id="KAI6777644.1"/>
    </source>
</evidence>
<sequence length="616" mass="67093">MAMMQQVDAADARPVSTRKRDWTSPGRLRLRLLLFCLYAAVYWAIVAAVLAYLHVHPLLVEGFNQHIVSAPSAFTVGALKASSRWTSLALRLQAGLPAGKLNRSWSALTGSLLGLPNRYTPVLINAAVGAAILSTQFGVYTTASYDKVSLNVTGAYLDQRTVDGEILPYYREGSSSSLSGFYNSMAVSNLRTYYPKVDAVESFDRLDVIYNSLARPAAKFSDGRRGGLIYQHRTAFGAPYDVASYAPFYGDIANDDKVTTYAQTFVEDAISCQWYTTESGAISNFEASRFGDSATFELDDPALEGYGGGASATWTIDEPANAATVKLDSGHFAVIFASMDWTDWLALESKVSGTFPRLDLYPLVSGRYLVRKDPFRFSPVSWRRVGDADVALTAPYEADNAGLCSGLDADPNTLLPHNNATSTGMILAEHIAALLVPPEQNGQSMGWLLKSRITSTLYEAPGIEDVLTYVVQGLLSAGIVSFTLRTDTVPMAAQVDAISYYNSFGVQGDAWILVLLTLPALSTLIALVFSIKLFFGRRPAMRPANLFEVTKLILAPRTSRCAQNAGSPDEKQLTMRWSVDKASMDCWAGSDAPVIQVRTDRYAPVPHTPHADGYQK</sequence>
<organism evidence="2 3">
    <name type="scientific">Emericellopsis cladophorae</name>
    <dbReference type="NCBI Taxonomy" id="2686198"/>
    <lineage>
        <taxon>Eukaryota</taxon>
        <taxon>Fungi</taxon>
        <taxon>Dikarya</taxon>
        <taxon>Ascomycota</taxon>
        <taxon>Pezizomycotina</taxon>
        <taxon>Sordariomycetes</taxon>
        <taxon>Hypocreomycetidae</taxon>
        <taxon>Hypocreales</taxon>
        <taxon>Bionectriaceae</taxon>
        <taxon>Emericellopsis</taxon>
    </lineage>
</organism>
<dbReference type="OrthoDB" id="5157925at2759"/>
<keyword evidence="1" id="KW-0812">Transmembrane</keyword>
<dbReference type="RefSeq" id="XP_051358500.1">
    <property type="nucleotide sequence ID" value="XM_051510618.1"/>
</dbReference>
<dbReference type="EMBL" id="JAGIXG020000139">
    <property type="protein sequence ID" value="KAI6777644.1"/>
    <property type="molecule type" value="Genomic_DNA"/>
</dbReference>
<name>A0A9P9XUI5_9HYPO</name>
<dbReference type="GeneID" id="75829387"/>
<feature type="transmembrane region" description="Helical" evidence="1">
    <location>
        <begin position="510"/>
        <end position="535"/>
    </location>
</feature>
<keyword evidence="3" id="KW-1185">Reference proteome</keyword>